<dbReference type="AlphaFoldDB" id="A0A8J2L9T6"/>
<name>A0A8J2L9T6_9HEXA</name>
<evidence type="ECO:0000313" key="2">
    <source>
        <dbReference type="Proteomes" id="UP000708208"/>
    </source>
</evidence>
<keyword evidence="2" id="KW-1185">Reference proteome</keyword>
<gene>
    <name evidence="1" type="ORF">AFUS01_LOCUS40923</name>
</gene>
<proteinExistence type="predicted"/>
<reference evidence="1" key="1">
    <citation type="submission" date="2021-06" db="EMBL/GenBank/DDBJ databases">
        <authorList>
            <person name="Hodson N. C."/>
            <person name="Mongue J. A."/>
            <person name="Jaron S. K."/>
        </authorList>
    </citation>
    <scope>NUCLEOTIDE SEQUENCE</scope>
</reference>
<protein>
    <submittedName>
        <fullName evidence="1">Uncharacterized protein</fullName>
    </submittedName>
</protein>
<comment type="caution">
    <text evidence="1">The sequence shown here is derived from an EMBL/GenBank/DDBJ whole genome shotgun (WGS) entry which is preliminary data.</text>
</comment>
<evidence type="ECO:0000313" key="1">
    <source>
        <dbReference type="EMBL" id="CAG7831167.1"/>
    </source>
</evidence>
<sequence>MSYMRGSLKPYSASEGRGGGTTIPVLAGLCSRTSDALAPVPCESLPWKGMSQEFGDYLSEFENALNCCSSHQSRPSDWTIFDPETFELEEDLLPKAAASLLLPPASLKGQYIICDAKCH</sequence>
<organism evidence="1 2">
    <name type="scientific">Allacma fusca</name>
    <dbReference type="NCBI Taxonomy" id="39272"/>
    <lineage>
        <taxon>Eukaryota</taxon>
        <taxon>Metazoa</taxon>
        <taxon>Ecdysozoa</taxon>
        <taxon>Arthropoda</taxon>
        <taxon>Hexapoda</taxon>
        <taxon>Collembola</taxon>
        <taxon>Symphypleona</taxon>
        <taxon>Sminthuridae</taxon>
        <taxon>Allacma</taxon>
    </lineage>
</organism>
<accession>A0A8J2L9T6</accession>
<dbReference type="EMBL" id="CAJVCH010559146">
    <property type="protein sequence ID" value="CAG7831167.1"/>
    <property type="molecule type" value="Genomic_DNA"/>
</dbReference>
<dbReference type="Proteomes" id="UP000708208">
    <property type="component" value="Unassembled WGS sequence"/>
</dbReference>